<dbReference type="EMBL" id="BK014704">
    <property type="protein sequence ID" value="DAD68586.1"/>
    <property type="molecule type" value="Genomic_DNA"/>
</dbReference>
<name>A0A8S5LFA3_9CAUD</name>
<reference evidence="1" key="1">
    <citation type="journal article" date="2021" name="Proc. Natl. Acad. Sci. U.S.A.">
        <title>A Catalog of Tens of Thousands of Viruses from Human Metagenomes Reveals Hidden Associations with Chronic Diseases.</title>
        <authorList>
            <person name="Tisza M.J."/>
            <person name="Buck C.B."/>
        </authorList>
    </citation>
    <scope>NUCLEOTIDE SEQUENCE</scope>
    <source>
        <strain evidence="1">Ct3CA7</strain>
    </source>
</reference>
<accession>A0A8S5LFA3</accession>
<organism evidence="1">
    <name type="scientific">Siphoviridae sp. ct3CA7</name>
    <dbReference type="NCBI Taxonomy" id="2823561"/>
    <lineage>
        <taxon>Viruses</taxon>
        <taxon>Duplodnaviria</taxon>
        <taxon>Heunggongvirae</taxon>
        <taxon>Uroviricota</taxon>
        <taxon>Caudoviricetes</taxon>
    </lineage>
</organism>
<evidence type="ECO:0000313" key="1">
    <source>
        <dbReference type="EMBL" id="DAD68586.1"/>
    </source>
</evidence>
<proteinExistence type="predicted"/>
<sequence length="318" mass="35806">MEPLNDTYDQRVQNIKYATHAWVGTLRDSGAKDLSPDFRPSVTWDHKMSELVTDTDDVACLLSVAMCRLSQPGINLDSWLIYGESFDTPDMLVIDVEGVVLGLHIEKDQDSAHTPYTLHVRVLDHLPDVKVSCCLGAGDVSISVSDHMCMWWTLDNPTRGQVKEALRNLLIAAHRFRGELRVNRMRCIDAALASQGAESVYAHNYRDLVDWLTPMVGLDMGGEPWGRETLVRLMDADGTPENKSLERTVKLTHPIVRDPLFLKFTEWDGLPGWNVTLYAYSGSGSIDTTINQPTQAQITEIITRWWRLGETAPEKEEP</sequence>
<protein>
    <submittedName>
        <fullName evidence="1">Uncharacterized protein</fullName>
    </submittedName>
</protein>